<organism evidence="3 4">
    <name type="scientific">Nocardia panacis</name>
    <dbReference type="NCBI Taxonomy" id="2340916"/>
    <lineage>
        <taxon>Bacteria</taxon>
        <taxon>Bacillati</taxon>
        <taxon>Actinomycetota</taxon>
        <taxon>Actinomycetes</taxon>
        <taxon>Mycobacteriales</taxon>
        <taxon>Nocardiaceae</taxon>
        <taxon>Nocardia</taxon>
    </lineage>
</organism>
<accession>A0A3A4JTA6</accession>
<dbReference type="Pfam" id="PF09203">
    <property type="entry name" value="MspA"/>
    <property type="match status" value="1"/>
</dbReference>
<dbReference type="InterPro" id="IPR015286">
    <property type="entry name" value="Porin_fam_mycobact-type"/>
</dbReference>
<evidence type="ECO:0000313" key="3">
    <source>
        <dbReference type="EMBL" id="RJO69179.1"/>
    </source>
</evidence>
<dbReference type="SUPFAM" id="SSF56959">
    <property type="entry name" value="Leukocidin-like"/>
    <property type="match status" value="1"/>
</dbReference>
<dbReference type="InterPro" id="IPR036435">
    <property type="entry name" value="Leukocidin/porin_MspA_sf"/>
</dbReference>
<sequence>MSCNHVRAFVVSGCAIATCALAIGSATPSRAEIISMAPHERSFVAPGGDIQFVVGAREEFISRLPPLNQMGTTREALVSVVGYGKADGAAAGKLRVGYHVGCAATIGPLTLGATPHLLLGLGAGPSVDPAPTIALNLNPGEVKEVPIVDKDIVPGKLTQLSVRDFHIVVNSCSGPVSIREYTYADVKSAEVDDSGAVFGDPTWL</sequence>
<evidence type="ECO:0008006" key="5">
    <source>
        <dbReference type="Google" id="ProtNLM"/>
    </source>
</evidence>
<evidence type="ECO:0000313" key="4">
    <source>
        <dbReference type="Proteomes" id="UP000266677"/>
    </source>
</evidence>
<dbReference type="OrthoDB" id="4374453at2"/>
<keyword evidence="1 2" id="KW-0732">Signal</keyword>
<name>A0A3A4JTA6_9NOCA</name>
<feature type="signal peptide" evidence="2">
    <location>
        <begin position="1"/>
        <end position="22"/>
    </location>
</feature>
<comment type="caution">
    <text evidence="3">The sequence shown here is derived from an EMBL/GenBank/DDBJ whole genome shotgun (WGS) entry which is preliminary data.</text>
</comment>
<protein>
    <recommendedName>
        <fullName evidence="5">MspA family protein</fullName>
    </recommendedName>
</protein>
<reference evidence="3 4" key="1">
    <citation type="submission" date="2018-09" db="EMBL/GenBank/DDBJ databases">
        <title>YIM PH21274 draft genome.</title>
        <authorList>
            <person name="Miao C."/>
        </authorList>
    </citation>
    <scope>NUCLEOTIDE SEQUENCE [LARGE SCALE GENOMIC DNA]</scope>
    <source>
        <strain evidence="3 4">YIM PH 21724</strain>
    </source>
</reference>
<dbReference type="EMBL" id="QZFU01000045">
    <property type="protein sequence ID" value="RJO69179.1"/>
    <property type="molecule type" value="Genomic_DNA"/>
</dbReference>
<evidence type="ECO:0000256" key="2">
    <source>
        <dbReference type="SAM" id="SignalP"/>
    </source>
</evidence>
<dbReference type="Gene3D" id="2.60.40.1650">
    <property type="entry name" value="Porin MspA (Ig-like beta-sandwich domain)"/>
    <property type="match status" value="2"/>
</dbReference>
<gene>
    <name evidence="3" type="ORF">D5S18_31440</name>
</gene>
<feature type="chain" id="PRO_5039191954" description="MspA family protein" evidence="2">
    <location>
        <begin position="23"/>
        <end position="204"/>
    </location>
</feature>
<dbReference type="Proteomes" id="UP000266677">
    <property type="component" value="Unassembled WGS sequence"/>
</dbReference>
<keyword evidence="4" id="KW-1185">Reference proteome</keyword>
<proteinExistence type="predicted"/>
<dbReference type="AlphaFoldDB" id="A0A3A4JTA6"/>
<evidence type="ECO:0000256" key="1">
    <source>
        <dbReference type="ARBA" id="ARBA00022729"/>
    </source>
</evidence>